<accession>A0A238U638</accession>
<dbReference type="AlphaFoldDB" id="A0A238U638"/>
<feature type="transmembrane region" description="Helical" evidence="1">
    <location>
        <begin position="56"/>
        <end position="78"/>
    </location>
</feature>
<dbReference type="RefSeq" id="WP_157730085.1">
    <property type="nucleotide sequence ID" value="NZ_LT899436.1"/>
</dbReference>
<gene>
    <name evidence="2" type="ORF">TJEJU_0839</name>
</gene>
<organism evidence="2 3">
    <name type="scientific">Tenacibaculum jejuense</name>
    <dbReference type="NCBI Taxonomy" id="584609"/>
    <lineage>
        <taxon>Bacteria</taxon>
        <taxon>Pseudomonadati</taxon>
        <taxon>Bacteroidota</taxon>
        <taxon>Flavobacteriia</taxon>
        <taxon>Flavobacteriales</taxon>
        <taxon>Flavobacteriaceae</taxon>
        <taxon>Tenacibaculum</taxon>
    </lineage>
</organism>
<dbReference type="Proteomes" id="UP000215214">
    <property type="component" value="Chromosome TJEJU"/>
</dbReference>
<feature type="transmembrane region" description="Helical" evidence="1">
    <location>
        <begin position="32"/>
        <end position="50"/>
    </location>
</feature>
<dbReference type="EMBL" id="LT899436">
    <property type="protein sequence ID" value="SNR14607.1"/>
    <property type="molecule type" value="Genomic_DNA"/>
</dbReference>
<keyword evidence="1" id="KW-0472">Membrane</keyword>
<dbReference type="OrthoDB" id="1496185at2"/>
<protein>
    <submittedName>
        <fullName evidence="2">Uncharacterized protein</fullName>
    </submittedName>
</protein>
<sequence length="119" mass="12973">MESLFIILIGFAVISLYDVISSILSRVLNFEYVWFAFGSFIIYGITAVYLKLNGTFVSAIIGSFLLGVFDTTVGLIIARVFKAKISDQDKELVKITPILILQMGVIASIIGAISIIAFA</sequence>
<keyword evidence="3" id="KW-1185">Reference proteome</keyword>
<proteinExistence type="predicted"/>
<feature type="transmembrane region" description="Helical" evidence="1">
    <location>
        <begin position="6"/>
        <end position="25"/>
    </location>
</feature>
<keyword evidence="1" id="KW-0812">Transmembrane</keyword>
<reference evidence="2 3" key="1">
    <citation type="submission" date="2017-07" db="EMBL/GenBank/DDBJ databases">
        <authorList>
            <person name="Sun Z.S."/>
            <person name="Albrecht U."/>
            <person name="Echele G."/>
            <person name="Lee C.C."/>
        </authorList>
    </citation>
    <scope>NUCLEOTIDE SEQUENCE [LARGE SCALE GENOMIC DNA]</scope>
    <source>
        <strain evidence="3">type strain: KCTC 22618</strain>
    </source>
</reference>
<dbReference type="KEGG" id="tje:TJEJU_0839"/>
<evidence type="ECO:0000313" key="3">
    <source>
        <dbReference type="Proteomes" id="UP000215214"/>
    </source>
</evidence>
<keyword evidence="1" id="KW-1133">Transmembrane helix</keyword>
<feature type="transmembrane region" description="Helical" evidence="1">
    <location>
        <begin position="98"/>
        <end position="118"/>
    </location>
</feature>
<name>A0A238U638_9FLAO</name>
<evidence type="ECO:0000313" key="2">
    <source>
        <dbReference type="EMBL" id="SNR14607.1"/>
    </source>
</evidence>
<evidence type="ECO:0000256" key="1">
    <source>
        <dbReference type="SAM" id="Phobius"/>
    </source>
</evidence>